<gene>
    <name evidence="1" type="ORF">XD86_0790</name>
    <name evidence="2" type="ORF">XE02_0729</name>
</gene>
<name>A0A101I7B8_9BACT</name>
<reference evidence="3 4" key="2">
    <citation type="journal article" date="2015" name="MBio">
        <title>Genome-Resolved Metagenomic Analysis Reveals Roles for Candidate Phyla and Other Microbial Community Members in Biogeochemical Transformations in Oil Reservoirs.</title>
        <authorList>
            <person name="Hu P."/>
            <person name="Tom L."/>
            <person name="Singh A."/>
            <person name="Thomas B.C."/>
            <person name="Baker B.J."/>
            <person name="Piceno Y.M."/>
            <person name="Andersen G.L."/>
            <person name="Banfield J.F."/>
        </authorList>
    </citation>
    <scope>NUCLEOTIDE SEQUENCE [LARGE SCALE GENOMIC DNA]</scope>
</reference>
<dbReference type="PANTHER" id="PTHR34217">
    <property type="entry name" value="METAL-DEPENDENT CARBOXYPEPTIDASE"/>
    <property type="match status" value="1"/>
</dbReference>
<dbReference type="SUPFAM" id="SSF55486">
    <property type="entry name" value="Metalloproteases ('zincins'), catalytic domain"/>
    <property type="match status" value="1"/>
</dbReference>
<proteinExistence type="predicted"/>
<evidence type="ECO:0000313" key="3">
    <source>
        <dbReference type="Proteomes" id="UP000054260"/>
    </source>
</evidence>
<dbReference type="PANTHER" id="PTHR34217:SF1">
    <property type="entry name" value="CARBOXYPEPTIDASE 1"/>
    <property type="match status" value="1"/>
</dbReference>
<evidence type="ECO:0000313" key="2">
    <source>
        <dbReference type="EMBL" id="KUK90033.1"/>
    </source>
</evidence>
<dbReference type="Pfam" id="PF02074">
    <property type="entry name" value="Peptidase_M32"/>
    <property type="match status" value="1"/>
</dbReference>
<dbReference type="AlphaFoldDB" id="A0A101I7B8"/>
<keyword evidence="2" id="KW-0645">Protease</keyword>
<organism evidence="2 4">
    <name type="scientific">Mesotoga infera</name>
    <dbReference type="NCBI Taxonomy" id="1236046"/>
    <lineage>
        <taxon>Bacteria</taxon>
        <taxon>Thermotogati</taxon>
        <taxon>Thermotogota</taxon>
        <taxon>Thermotogae</taxon>
        <taxon>Kosmotogales</taxon>
        <taxon>Kosmotogaceae</taxon>
        <taxon>Mesotoga</taxon>
    </lineage>
</organism>
<sequence>MRDIIHRIGGVALKLIDKLKSKYSEVSYLHSAAALMAWDMRTYIPLKGAEIRAETLGYISTLAFRKSVSEEVGVLLSQLNENKVQEELTEDEKAMVRVATKSYRRAKAIPPELYQKYSVLTSNSERVWEKARKENDFNSLEPYLEEIVELSREMARLYGFEENPYDALLEGFEEGMTARKLRKIIEPLKSELIPFIKKIMEEGELPDTSVLEGRFNRRAQEKLSRKALKLIGYDFDAGRLDETVHPFTIGIGVNDVRVTTKYTSNEFTPSLFGSIHEGGHAIYEQGLPISLRETPLYGACSLGI</sequence>
<evidence type="ECO:0000313" key="4">
    <source>
        <dbReference type="Proteomes" id="UP000055014"/>
    </source>
</evidence>
<dbReference type="EMBL" id="LGGH01000104">
    <property type="protein sequence ID" value="KUK67368.1"/>
    <property type="molecule type" value="Genomic_DNA"/>
</dbReference>
<reference evidence="2" key="1">
    <citation type="journal article" date="2015" name="MBio">
        <title>Genome-resolved metagenomic analysis reveals roles for candidate phyla and other microbial community members in biogeochemical transformations in oil reservoirs.</title>
        <authorList>
            <person name="Hu P."/>
            <person name="Tom L."/>
            <person name="Singh A."/>
            <person name="Thomas B.C."/>
            <person name="Baker B.J."/>
            <person name="Piceno Y.M."/>
            <person name="Andersen G.L."/>
            <person name="Banfield J.F."/>
        </authorList>
    </citation>
    <scope>NUCLEOTIDE SEQUENCE [LARGE SCALE GENOMIC DNA]</scope>
    <source>
        <strain evidence="1">46_47</strain>
        <strain evidence="2">46_70</strain>
    </source>
</reference>
<dbReference type="PROSITE" id="PS52034">
    <property type="entry name" value="PEPTIDASE_M32"/>
    <property type="match status" value="1"/>
</dbReference>
<dbReference type="EMBL" id="LGGW01000055">
    <property type="protein sequence ID" value="KUK90033.1"/>
    <property type="molecule type" value="Genomic_DNA"/>
</dbReference>
<comment type="caution">
    <text evidence="2">The sequence shown here is derived from an EMBL/GenBank/DDBJ whole genome shotgun (WGS) entry which is preliminary data.</text>
</comment>
<dbReference type="InterPro" id="IPR001333">
    <property type="entry name" value="Peptidase_M32_Taq"/>
</dbReference>
<keyword evidence="2" id="KW-0378">Hydrolase</keyword>
<dbReference type="Gene3D" id="1.10.1370.30">
    <property type="match status" value="1"/>
</dbReference>
<feature type="non-terminal residue" evidence="2">
    <location>
        <position position="304"/>
    </location>
</feature>
<evidence type="ECO:0000313" key="1">
    <source>
        <dbReference type="EMBL" id="KUK67368.1"/>
    </source>
</evidence>
<keyword evidence="2" id="KW-0121">Carboxypeptidase</keyword>
<dbReference type="PRINTS" id="PR00998">
    <property type="entry name" value="CRBOXYPTASET"/>
</dbReference>
<protein>
    <submittedName>
        <fullName evidence="2">Zn-dependent carboxypeptidase</fullName>
    </submittedName>
</protein>
<dbReference type="Proteomes" id="UP000055014">
    <property type="component" value="Unassembled WGS sequence"/>
</dbReference>
<dbReference type="GO" id="GO:0004181">
    <property type="term" value="F:metallocarboxypeptidase activity"/>
    <property type="evidence" value="ECO:0007669"/>
    <property type="project" value="InterPro"/>
</dbReference>
<dbReference type="GO" id="GO:0006508">
    <property type="term" value="P:proteolysis"/>
    <property type="evidence" value="ECO:0007669"/>
    <property type="project" value="InterPro"/>
</dbReference>
<accession>A0A101I7B8</accession>
<dbReference type="Proteomes" id="UP000054260">
    <property type="component" value="Unassembled WGS sequence"/>
</dbReference>